<evidence type="ECO:0000256" key="1">
    <source>
        <dbReference type="SAM" id="MobiDB-lite"/>
    </source>
</evidence>
<reference evidence="2 3" key="1">
    <citation type="submission" date="2019-05" db="EMBL/GenBank/DDBJ databases">
        <title>Emergence of the Ug99 lineage of the wheat stem rust pathogen through somatic hybridization.</title>
        <authorList>
            <person name="Li F."/>
            <person name="Upadhyaya N.M."/>
            <person name="Sperschneider J."/>
            <person name="Matny O."/>
            <person name="Nguyen-Phuc H."/>
            <person name="Mago R."/>
            <person name="Raley C."/>
            <person name="Miller M.E."/>
            <person name="Silverstein K.A.T."/>
            <person name="Henningsen E."/>
            <person name="Hirsch C.D."/>
            <person name="Visser B."/>
            <person name="Pretorius Z.A."/>
            <person name="Steffenson B.J."/>
            <person name="Schwessinger B."/>
            <person name="Dodds P.N."/>
            <person name="Figueroa M."/>
        </authorList>
    </citation>
    <scope>NUCLEOTIDE SEQUENCE [LARGE SCALE GENOMIC DNA]</scope>
    <source>
        <strain evidence="2">21-0</strain>
    </source>
</reference>
<proteinExistence type="predicted"/>
<feature type="compositionally biased region" description="Low complexity" evidence="1">
    <location>
        <begin position="146"/>
        <end position="157"/>
    </location>
</feature>
<evidence type="ECO:0000313" key="2">
    <source>
        <dbReference type="EMBL" id="KAA1083030.1"/>
    </source>
</evidence>
<feature type="compositionally biased region" description="Gly residues" evidence="1">
    <location>
        <begin position="205"/>
        <end position="219"/>
    </location>
</feature>
<comment type="caution">
    <text evidence="2">The sequence shown here is derived from an EMBL/GenBank/DDBJ whole genome shotgun (WGS) entry which is preliminary data.</text>
</comment>
<dbReference type="EMBL" id="VSWC01000119">
    <property type="protein sequence ID" value="KAA1083030.1"/>
    <property type="molecule type" value="Genomic_DNA"/>
</dbReference>
<keyword evidence="3" id="KW-1185">Reference proteome</keyword>
<feature type="region of interest" description="Disordered" evidence="1">
    <location>
        <begin position="146"/>
        <end position="219"/>
    </location>
</feature>
<gene>
    <name evidence="2" type="ORF">PGT21_023441</name>
</gene>
<dbReference type="Proteomes" id="UP000324748">
    <property type="component" value="Unassembled WGS sequence"/>
</dbReference>
<accession>A0A5B0N4E9</accession>
<protein>
    <submittedName>
        <fullName evidence="2">Uncharacterized protein</fullName>
    </submittedName>
</protein>
<feature type="compositionally biased region" description="Polar residues" evidence="1">
    <location>
        <begin position="173"/>
        <end position="190"/>
    </location>
</feature>
<organism evidence="2 3">
    <name type="scientific">Puccinia graminis f. sp. tritici</name>
    <dbReference type="NCBI Taxonomy" id="56615"/>
    <lineage>
        <taxon>Eukaryota</taxon>
        <taxon>Fungi</taxon>
        <taxon>Dikarya</taxon>
        <taxon>Basidiomycota</taxon>
        <taxon>Pucciniomycotina</taxon>
        <taxon>Pucciniomycetes</taxon>
        <taxon>Pucciniales</taxon>
        <taxon>Pucciniaceae</taxon>
        <taxon>Puccinia</taxon>
    </lineage>
</organism>
<dbReference type="AlphaFoldDB" id="A0A5B0N4E9"/>
<name>A0A5B0N4E9_PUCGR</name>
<sequence>MVRSYHPISFSDDKIVCRAQWPQPIPSLSTLHIHISNCHYHQYRLNFSNCFKTSNRSPLFINLSFPTPNSSKMQSSLVISVLLVCSGELGARFRLTSYEELSFFFFFHFPGVIAVPTTRSADFSATELYRKHQSNVPTHLLYSASPQSYSSQAQHQPQTEKTSSHSRPAHQPSPGTIQSSGHVVSPSTDPVTLLPAAANHQSGGSETGGGSRDSGSGVAGLVGAPTGLGTGLGTVFLSGVKTGLDAGEHVGTGVGLPVAGAGEILKAGVGAAGQATMGIKNV</sequence>
<evidence type="ECO:0000313" key="3">
    <source>
        <dbReference type="Proteomes" id="UP000324748"/>
    </source>
</evidence>